<dbReference type="EMBL" id="CM042054">
    <property type="protein sequence ID" value="KAI3707481.1"/>
    <property type="molecule type" value="Genomic_DNA"/>
</dbReference>
<reference evidence="2" key="1">
    <citation type="journal article" date="2022" name="Mol. Ecol. Resour.">
        <title>The genomes of chicory, endive, great burdock and yacon provide insights into Asteraceae palaeo-polyploidization history and plant inulin production.</title>
        <authorList>
            <person name="Fan W."/>
            <person name="Wang S."/>
            <person name="Wang H."/>
            <person name="Wang A."/>
            <person name="Jiang F."/>
            <person name="Liu H."/>
            <person name="Zhao H."/>
            <person name="Xu D."/>
            <person name="Zhang Y."/>
        </authorList>
    </citation>
    <scope>NUCLEOTIDE SEQUENCE [LARGE SCALE GENOMIC DNA]</scope>
    <source>
        <strain evidence="2">cv. Niubang</strain>
    </source>
</reference>
<dbReference type="Proteomes" id="UP001055879">
    <property type="component" value="Linkage Group LG08"/>
</dbReference>
<accession>A0ACB9ABV3</accession>
<name>A0ACB9ABV3_ARCLA</name>
<protein>
    <submittedName>
        <fullName evidence="1">Uncharacterized protein</fullName>
    </submittedName>
</protein>
<evidence type="ECO:0000313" key="1">
    <source>
        <dbReference type="EMBL" id="KAI3707481.1"/>
    </source>
</evidence>
<evidence type="ECO:0000313" key="2">
    <source>
        <dbReference type="Proteomes" id="UP001055879"/>
    </source>
</evidence>
<organism evidence="1 2">
    <name type="scientific">Arctium lappa</name>
    <name type="common">Greater burdock</name>
    <name type="synonym">Lappa major</name>
    <dbReference type="NCBI Taxonomy" id="4217"/>
    <lineage>
        <taxon>Eukaryota</taxon>
        <taxon>Viridiplantae</taxon>
        <taxon>Streptophyta</taxon>
        <taxon>Embryophyta</taxon>
        <taxon>Tracheophyta</taxon>
        <taxon>Spermatophyta</taxon>
        <taxon>Magnoliopsida</taxon>
        <taxon>eudicotyledons</taxon>
        <taxon>Gunneridae</taxon>
        <taxon>Pentapetalae</taxon>
        <taxon>asterids</taxon>
        <taxon>campanulids</taxon>
        <taxon>Asterales</taxon>
        <taxon>Asteraceae</taxon>
        <taxon>Carduoideae</taxon>
        <taxon>Cardueae</taxon>
        <taxon>Arctiinae</taxon>
        <taxon>Arctium</taxon>
    </lineage>
</organism>
<reference evidence="1 2" key="2">
    <citation type="journal article" date="2022" name="Mol. Ecol. Resour.">
        <title>The genomes of chicory, endive, great burdock and yacon provide insights into Asteraceae paleo-polyploidization history and plant inulin production.</title>
        <authorList>
            <person name="Fan W."/>
            <person name="Wang S."/>
            <person name="Wang H."/>
            <person name="Wang A."/>
            <person name="Jiang F."/>
            <person name="Liu H."/>
            <person name="Zhao H."/>
            <person name="Xu D."/>
            <person name="Zhang Y."/>
        </authorList>
    </citation>
    <scope>NUCLEOTIDE SEQUENCE [LARGE SCALE GENOMIC DNA]</scope>
    <source>
        <strain evidence="2">cv. Niubang</strain>
    </source>
</reference>
<proteinExistence type="predicted"/>
<gene>
    <name evidence="1" type="ORF">L6452_26050</name>
</gene>
<sequence length="135" mass="15304">MPPHPPEYSTTILTVMEKLHILVAEFKSLPEPIVRVKRLLHYASLLPKFDESGKVESNRVIGCTTKVWLKVTIDVERSMRFRIDSDSEITKGFCYCLIWLLDGAATDDVLEIRVDNLGEMNVGILSVRVSSRVNT</sequence>
<comment type="caution">
    <text evidence="1">The sequence shown here is derived from an EMBL/GenBank/DDBJ whole genome shotgun (WGS) entry which is preliminary data.</text>
</comment>
<keyword evidence="2" id="KW-1185">Reference proteome</keyword>